<comment type="caution">
    <text evidence="3">The sequence shown here is derived from an EMBL/GenBank/DDBJ whole genome shotgun (WGS) entry which is preliminary data.</text>
</comment>
<feature type="region of interest" description="Disordered" evidence="1">
    <location>
        <begin position="141"/>
        <end position="170"/>
    </location>
</feature>
<dbReference type="InterPro" id="IPR043763">
    <property type="entry name" value="DUF5709"/>
</dbReference>
<dbReference type="EMBL" id="JAVREN010000079">
    <property type="protein sequence ID" value="MDT0310561.1"/>
    <property type="molecule type" value="Genomic_DNA"/>
</dbReference>
<feature type="region of interest" description="Disordered" evidence="1">
    <location>
        <begin position="1"/>
        <end position="68"/>
    </location>
</feature>
<reference evidence="4" key="1">
    <citation type="submission" date="2023-07" db="EMBL/GenBank/DDBJ databases">
        <title>30 novel species of actinomycetes from the DSMZ collection.</title>
        <authorList>
            <person name="Nouioui I."/>
        </authorList>
    </citation>
    <scope>NUCLEOTIDE SEQUENCE [LARGE SCALE GENOMIC DNA]</scope>
    <source>
        <strain evidence="4">DSM 44917</strain>
    </source>
</reference>
<sequence>MSDETMGDEVYQPDETHPEDREDVDLDNALEEGRQDETLDTGYSPPEKPLAVNDYGTTASGQHDGEPLEMRLREEVPDVGVPDGDGIGDARDMAGEPLEEDLAGERRAGRLVRGGNVVGEDVGIDGGAASAEEAAVHIARESELEEAGEAEPGEDFGDDARGGGGGRRAA</sequence>
<accession>A0ABU2LG59</accession>
<dbReference type="Pfam" id="PF18970">
    <property type="entry name" value="DUF5709"/>
    <property type="match status" value="1"/>
</dbReference>
<feature type="compositionally biased region" description="Acidic residues" evidence="1">
    <location>
        <begin position="143"/>
        <end position="157"/>
    </location>
</feature>
<name>A0ABU2LG59_9ACTN</name>
<gene>
    <name evidence="3" type="ORF">RM780_26965</name>
</gene>
<feature type="domain" description="DUF5709" evidence="2">
    <location>
        <begin position="103"/>
        <end position="141"/>
    </location>
</feature>
<evidence type="ECO:0000313" key="3">
    <source>
        <dbReference type="EMBL" id="MDT0310561.1"/>
    </source>
</evidence>
<evidence type="ECO:0000259" key="2">
    <source>
        <dbReference type="Pfam" id="PF18970"/>
    </source>
</evidence>
<organism evidence="3 4">
    <name type="scientific">Streptomyces boetiae</name>
    <dbReference type="NCBI Taxonomy" id="3075541"/>
    <lineage>
        <taxon>Bacteria</taxon>
        <taxon>Bacillati</taxon>
        <taxon>Actinomycetota</taxon>
        <taxon>Actinomycetes</taxon>
        <taxon>Kitasatosporales</taxon>
        <taxon>Streptomycetaceae</taxon>
        <taxon>Streptomyces</taxon>
    </lineage>
</organism>
<evidence type="ECO:0000256" key="1">
    <source>
        <dbReference type="SAM" id="MobiDB-lite"/>
    </source>
</evidence>
<evidence type="ECO:0000313" key="4">
    <source>
        <dbReference type="Proteomes" id="UP001183388"/>
    </source>
</evidence>
<protein>
    <submittedName>
        <fullName evidence="3">DUF5709 domain-containing protein</fullName>
    </submittedName>
</protein>
<dbReference type="Proteomes" id="UP001183388">
    <property type="component" value="Unassembled WGS sequence"/>
</dbReference>
<proteinExistence type="predicted"/>
<dbReference type="RefSeq" id="WP_311633526.1">
    <property type="nucleotide sequence ID" value="NZ_JAVREN010000079.1"/>
</dbReference>
<feature type="compositionally biased region" description="Acidic residues" evidence="1">
    <location>
        <begin position="21"/>
        <end position="30"/>
    </location>
</feature>
<keyword evidence="4" id="KW-1185">Reference proteome</keyword>